<gene>
    <name evidence="2" type="ORF">QJS04_geneDACA005292</name>
</gene>
<feature type="transmembrane region" description="Helical" evidence="1">
    <location>
        <begin position="28"/>
        <end position="50"/>
    </location>
</feature>
<evidence type="ECO:0000313" key="3">
    <source>
        <dbReference type="Proteomes" id="UP001179952"/>
    </source>
</evidence>
<dbReference type="AlphaFoldDB" id="A0AAV9AVJ6"/>
<keyword evidence="1" id="KW-0472">Membrane</keyword>
<reference evidence="2" key="1">
    <citation type="journal article" date="2023" name="Nat. Commun.">
        <title>Diploid and tetraploid genomes of Acorus and the evolution of monocots.</title>
        <authorList>
            <person name="Ma L."/>
            <person name="Liu K.W."/>
            <person name="Li Z."/>
            <person name="Hsiao Y.Y."/>
            <person name="Qi Y."/>
            <person name="Fu T."/>
            <person name="Tang G.D."/>
            <person name="Zhang D."/>
            <person name="Sun W.H."/>
            <person name="Liu D.K."/>
            <person name="Li Y."/>
            <person name="Chen G.Z."/>
            <person name="Liu X.D."/>
            <person name="Liao X.Y."/>
            <person name="Jiang Y.T."/>
            <person name="Yu X."/>
            <person name="Hao Y."/>
            <person name="Huang J."/>
            <person name="Zhao X.W."/>
            <person name="Ke S."/>
            <person name="Chen Y.Y."/>
            <person name="Wu W.L."/>
            <person name="Hsu J.L."/>
            <person name="Lin Y.F."/>
            <person name="Huang M.D."/>
            <person name="Li C.Y."/>
            <person name="Huang L."/>
            <person name="Wang Z.W."/>
            <person name="Zhao X."/>
            <person name="Zhong W.Y."/>
            <person name="Peng D.H."/>
            <person name="Ahmad S."/>
            <person name="Lan S."/>
            <person name="Zhang J.S."/>
            <person name="Tsai W.C."/>
            <person name="Van de Peer Y."/>
            <person name="Liu Z.J."/>
        </authorList>
    </citation>
    <scope>NUCLEOTIDE SEQUENCE</scope>
    <source>
        <strain evidence="2">SCP</strain>
    </source>
</reference>
<keyword evidence="1" id="KW-1133">Transmembrane helix</keyword>
<dbReference type="Proteomes" id="UP001179952">
    <property type="component" value="Unassembled WGS sequence"/>
</dbReference>
<reference evidence="2" key="2">
    <citation type="submission" date="2023-06" db="EMBL/GenBank/DDBJ databases">
        <authorList>
            <person name="Ma L."/>
            <person name="Liu K.-W."/>
            <person name="Li Z."/>
            <person name="Hsiao Y.-Y."/>
            <person name="Qi Y."/>
            <person name="Fu T."/>
            <person name="Tang G."/>
            <person name="Zhang D."/>
            <person name="Sun W.-H."/>
            <person name="Liu D.-K."/>
            <person name="Li Y."/>
            <person name="Chen G.-Z."/>
            <person name="Liu X.-D."/>
            <person name="Liao X.-Y."/>
            <person name="Jiang Y.-T."/>
            <person name="Yu X."/>
            <person name="Hao Y."/>
            <person name="Huang J."/>
            <person name="Zhao X.-W."/>
            <person name="Ke S."/>
            <person name="Chen Y.-Y."/>
            <person name="Wu W.-L."/>
            <person name="Hsu J.-L."/>
            <person name="Lin Y.-F."/>
            <person name="Huang M.-D."/>
            <person name="Li C.-Y."/>
            <person name="Huang L."/>
            <person name="Wang Z.-W."/>
            <person name="Zhao X."/>
            <person name="Zhong W.-Y."/>
            <person name="Peng D.-H."/>
            <person name="Ahmad S."/>
            <person name="Lan S."/>
            <person name="Zhang J.-S."/>
            <person name="Tsai W.-C."/>
            <person name="Van De Peer Y."/>
            <person name="Liu Z.-J."/>
        </authorList>
    </citation>
    <scope>NUCLEOTIDE SEQUENCE</scope>
    <source>
        <strain evidence="2">SCP</strain>
        <tissue evidence="2">Leaves</tissue>
    </source>
</reference>
<evidence type="ECO:0000256" key="1">
    <source>
        <dbReference type="SAM" id="Phobius"/>
    </source>
</evidence>
<dbReference type="PANTHER" id="PTHR34947">
    <property type="entry name" value="TRANSMEMBRANE PROTEIN"/>
    <property type="match status" value="1"/>
</dbReference>
<keyword evidence="3" id="KW-1185">Reference proteome</keyword>
<protein>
    <recommendedName>
        <fullName evidence="4">DUF4408 domain-containing protein</fullName>
    </recommendedName>
</protein>
<proteinExistence type="predicted"/>
<sequence>MDPMMDQQKLQPFSNFKKPKSLKKTLQILFSILILLFFSLHTPLIIYFTIQIFTPPSIVSHIIIHLTTRQVMIILFNCILLFVTGRSGLFSDRLHNEPPPMMLKSVNYSKAIVVYREEVVETYVESMDLVVVEEKEEKEEEGEELEYLSKEMLNKRFDESIEKVLVVVEEKEEEELESLTTEELKKRFDEFIEKVKRQRRLEETLQLVMIH</sequence>
<comment type="caution">
    <text evidence="2">The sequence shown here is derived from an EMBL/GenBank/DDBJ whole genome shotgun (WGS) entry which is preliminary data.</text>
</comment>
<name>A0AAV9AVJ6_ACOGR</name>
<accession>A0AAV9AVJ6</accession>
<organism evidence="2 3">
    <name type="scientific">Acorus gramineus</name>
    <name type="common">Dwarf sweet flag</name>
    <dbReference type="NCBI Taxonomy" id="55184"/>
    <lineage>
        <taxon>Eukaryota</taxon>
        <taxon>Viridiplantae</taxon>
        <taxon>Streptophyta</taxon>
        <taxon>Embryophyta</taxon>
        <taxon>Tracheophyta</taxon>
        <taxon>Spermatophyta</taxon>
        <taxon>Magnoliopsida</taxon>
        <taxon>Liliopsida</taxon>
        <taxon>Acoraceae</taxon>
        <taxon>Acorus</taxon>
    </lineage>
</organism>
<feature type="transmembrane region" description="Helical" evidence="1">
    <location>
        <begin position="62"/>
        <end position="83"/>
    </location>
</feature>
<keyword evidence="1" id="KW-0812">Transmembrane</keyword>
<evidence type="ECO:0008006" key="4">
    <source>
        <dbReference type="Google" id="ProtNLM"/>
    </source>
</evidence>
<dbReference type="PANTHER" id="PTHR34947:SF3">
    <property type="entry name" value="TRANSMEMBRANE PROTEIN"/>
    <property type="match status" value="1"/>
</dbReference>
<dbReference type="EMBL" id="JAUJYN010000006">
    <property type="protein sequence ID" value="KAK1268299.1"/>
    <property type="molecule type" value="Genomic_DNA"/>
</dbReference>
<evidence type="ECO:0000313" key="2">
    <source>
        <dbReference type="EMBL" id="KAK1268299.1"/>
    </source>
</evidence>